<evidence type="ECO:0000313" key="2">
    <source>
        <dbReference type="Proteomes" id="UP000521943"/>
    </source>
</evidence>
<name>A0A8H6IHN5_9AGAR</name>
<sequence>MSRVPALSMGFPLSFSQIGSSRCLRKCGSIDHPTDVVPFTIDWGRWVLNGHKGFLLTKDEVDEGRAVGDGDGDGTGRAAFDVSQKIWTHKICTGMKAEPLPLPVAYVDRWGCKTIRVSFINLLTALRALASLATAYRDDVGVPLAHKDNKFSHSIHPYSQYTFAARDNLGELTTSMRSLDRREMLADIATRDLLDELADRLEARGLGGPIKCSFCSKKFPGTADGPHKLGV</sequence>
<organism evidence="1 2">
    <name type="scientific">Ephemerocybe angulata</name>
    <dbReference type="NCBI Taxonomy" id="980116"/>
    <lineage>
        <taxon>Eukaryota</taxon>
        <taxon>Fungi</taxon>
        <taxon>Dikarya</taxon>
        <taxon>Basidiomycota</taxon>
        <taxon>Agaricomycotina</taxon>
        <taxon>Agaricomycetes</taxon>
        <taxon>Agaricomycetidae</taxon>
        <taxon>Agaricales</taxon>
        <taxon>Agaricineae</taxon>
        <taxon>Psathyrellaceae</taxon>
        <taxon>Ephemerocybe</taxon>
    </lineage>
</organism>
<gene>
    <name evidence="1" type="ORF">DFP72DRAFT_1040325</name>
</gene>
<accession>A0A8H6IHN5</accession>
<reference evidence="1 2" key="1">
    <citation type="submission" date="2020-07" db="EMBL/GenBank/DDBJ databases">
        <title>Comparative genomics of pyrophilous fungi reveals a link between fire events and developmental genes.</title>
        <authorList>
            <consortium name="DOE Joint Genome Institute"/>
            <person name="Steindorff A.S."/>
            <person name="Carver A."/>
            <person name="Calhoun S."/>
            <person name="Stillman K."/>
            <person name="Liu H."/>
            <person name="Lipzen A."/>
            <person name="Pangilinan J."/>
            <person name="Labutti K."/>
            <person name="Bruns T.D."/>
            <person name="Grigoriev I.V."/>
        </authorList>
    </citation>
    <scope>NUCLEOTIDE SEQUENCE [LARGE SCALE GENOMIC DNA]</scope>
    <source>
        <strain evidence="1 2">CBS 144469</strain>
    </source>
</reference>
<protein>
    <recommendedName>
        <fullName evidence="3">C2H2-type domain-containing protein</fullName>
    </recommendedName>
</protein>
<evidence type="ECO:0008006" key="3">
    <source>
        <dbReference type="Google" id="ProtNLM"/>
    </source>
</evidence>
<keyword evidence="2" id="KW-1185">Reference proteome</keyword>
<evidence type="ECO:0000313" key="1">
    <source>
        <dbReference type="EMBL" id="KAF6764588.1"/>
    </source>
</evidence>
<dbReference type="AlphaFoldDB" id="A0A8H6IHN5"/>
<dbReference type="Proteomes" id="UP000521943">
    <property type="component" value="Unassembled WGS sequence"/>
</dbReference>
<dbReference type="EMBL" id="JACGCI010000004">
    <property type="protein sequence ID" value="KAF6764588.1"/>
    <property type="molecule type" value="Genomic_DNA"/>
</dbReference>
<comment type="caution">
    <text evidence="1">The sequence shown here is derived from an EMBL/GenBank/DDBJ whole genome shotgun (WGS) entry which is preliminary data.</text>
</comment>
<proteinExistence type="predicted"/>